<dbReference type="GO" id="GO:0046872">
    <property type="term" value="F:metal ion binding"/>
    <property type="evidence" value="ECO:0007669"/>
    <property type="project" value="UniProtKB-KW"/>
</dbReference>
<evidence type="ECO:0000256" key="3">
    <source>
        <dbReference type="ARBA" id="ARBA00022964"/>
    </source>
</evidence>
<evidence type="ECO:0000259" key="8">
    <source>
        <dbReference type="PROSITE" id="PS51471"/>
    </source>
</evidence>
<evidence type="ECO:0000256" key="2">
    <source>
        <dbReference type="ARBA" id="ARBA00022723"/>
    </source>
</evidence>
<sequence length="324" mass="36903">MVSLETTPALQLPVIDFTSPNLQPGTVEWDSVRGDVRRALEEYGCFEALFDKVPVELRKAVFDVSEEAFQLPLETKKKVVSRRKYRGYAGQIPTLPLFEVLGVDFAENEAKVNEFTHKLWPQGNASFSEAVMSFAEKVSELDLMTRRMIMESFGVNENYIEQHLKSTKSLVRMMKYQGVEETEEEELGMEAHTDRNMLTILCQNDVKDGLEVRTSDDKQWIKANPSQDSSFIVLGGATLHALLNGRVHSPYHRVMMTGTETRYSLGLFSIPKAGHIVSSPDELVDEEHPRLFKPFDHVEFLQFYYTEAGQRSQSALKTYCGMQK</sequence>
<dbReference type="InterPro" id="IPR044861">
    <property type="entry name" value="IPNS-like_FE2OG_OXY"/>
</dbReference>
<evidence type="ECO:0000313" key="10">
    <source>
        <dbReference type="Proteomes" id="UP001642260"/>
    </source>
</evidence>
<dbReference type="AlphaFoldDB" id="A0ABC8JF95"/>
<accession>A0ABC8JF95</accession>
<dbReference type="PROSITE" id="PS51471">
    <property type="entry name" value="FE2OG_OXY"/>
    <property type="match status" value="1"/>
</dbReference>
<evidence type="ECO:0000256" key="5">
    <source>
        <dbReference type="ARBA" id="ARBA00023004"/>
    </source>
</evidence>
<dbReference type="EMBL" id="CAKOAT010102932">
    <property type="protein sequence ID" value="CAH8325788.1"/>
    <property type="molecule type" value="Genomic_DNA"/>
</dbReference>
<organism evidence="9 10">
    <name type="scientific">Eruca vesicaria subsp. sativa</name>
    <name type="common">Garden rocket</name>
    <name type="synonym">Eruca sativa</name>
    <dbReference type="NCBI Taxonomy" id="29727"/>
    <lineage>
        <taxon>Eukaryota</taxon>
        <taxon>Viridiplantae</taxon>
        <taxon>Streptophyta</taxon>
        <taxon>Embryophyta</taxon>
        <taxon>Tracheophyta</taxon>
        <taxon>Spermatophyta</taxon>
        <taxon>Magnoliopsida</taxon>
        <taxon>eudicotyledons</taxon>
        <taxon>Gunneridae</taxon>
        <taxon>Pentapetalae</taxon>
        <taxon>rosids</taxon>
        <taxon>malvids</taxon>
        <taxon>Brassicales</taxon>
        <taxon>Brassicaceae</taxon>
        <taxon>Brassiceae</taxon>
        <taxon>Eruca</taxon>
    </lineage>
</organism>
<dbReference type="Pfam" id="PF14226">
    <property type="entry name" value="DIOX_N"/>
    <property type="match status" value="1"/>
</dbReference>
<keyword evidence="3" id="KW-0223">Dioxygenase</keyword>
<dbReference type="InterPro" id="IPR026992">
    <property type="entry name" value="DIOX_N"/>
</dbReference>
<keyword evidence="10" id="KW-1185">Reference proteome</keyword>
<proteinExistence type="inferred from homology"/>
<dbReference type="PANTHER" id="PTHR47990">
    <property type="entry name" value="2-OXOGLUTARATE (2OG) AND FE(II)-DEPENDENT OXYGENASE SUPERFAMILY PROTEIN-RELATED"/>
    <property type="match status" value="1"/>
</dbReference>
<comment type="similarity">
    <text evidence="1 7">Belongs to the iron/ascorbate-dependent oxidoreductase family.</text>
</comment>
<reference evidence="9 10" key="1">
    <citation type="submission" date="2022-03" db="EMBL/GenBank/DDBJ databases">
        <authorList>
            <person name="Macdonald S."/>
            <person name="Ahmed S."/>
            <person name="Newling K."/>
        </authorList>
    </citation>
    <scope>NUCLEOTIDE SEQUENCE [LARGE SCALE GENOMIC DNA]</scope>
</reference>
<dbReference type="Pfam" id="PF03171">
    <property type="entry name" value="2OG-FeII_Oxy"/>
    <property type="match status" value="1"/>
</dbReference>
<comment type="caution">
    <text evidence="9">The sequence shown here is derived from an EMBL/GenBank/DDBJ whole genome shotgun (WGS) entry which is preliminary data.</text>
</comment>
<dbReference type="SUPFAM" id="SSF51197">
    <property type="entry name" value="Clavaminate synthase-like"/>
    <property type="match status" value="1"/>
</dbReference>
<protein>
    <recommendedName>
        <fullName evidence="8">Fe2OG dioxygenase domain-containing protein</fullName>
    </recommendedName>
</protein>
<keyword evidence="5 7" id="KW-0408">Iron</keyword>
<gene>
    <name evidence="9" type="ORF">ERUC_LOCUS10486</name>
</gene>
<keyword evidence="2 7" id="KW-0479">Metal-binding</keyword>
<name>A0ABC8JF95_ERUVS</name>
<evidence type="ECO:0000256" key="6">
    <source>
        <dbReference type="ARBA" id="ARBA00057022"/>
    </source>
</evidence>
<dbReference type="FunFam" id="2.60.120.330:FF:000022">
    <property type="entry name" value="Probable 2-oxoglutarate-dependent dioxygenase AOP1.2"/>
    <property type="match status" value="1"/>
</dbReference>
<dbReference type="InterPro" id="IPR050231">
    <property type="entry name" value="Iron_ascorbate_oxido_reductase"/>
</dbReference>
<dbReference type="InterPro" id="IPR005123">
    <property type="entry name" value="Oxoglu/Fe-dep_dioxygenase_dom"/>
</dbReference>
<dbReference type="InterPro" id="IPR027443">
    <property type="entry name" value="IPNS-like_sf"/>
</dbReference>
<evidence type="ECO:0000313" key="9">
    <source>
        <dbReference type="EMBL" id="CAH8325788.1"/>
    </source>
</evidence>
<dbReference type="Proteomes" id="UP001642260">
    <property type="component" value="Unassembled WGS sequence"/>
</dbReference>
<comment type="function">
    <text evidence="6">Probable 2-oxoglutarate-dependent dioxygenase that may be involved in glucosinolates biosynthesis. May play a role in the production of aliphatic glucosinolates.</text>
</comment>
<feature type="domain" description="Fe2OG dioxygenase" evidence="8">
    <location>
        <begin position="167"/>
        <end position="271"/>
    </location>
</feature>
<evidence type="ECO:0000256" key="1">
    <source>
        <dbReference type="ARBA" id="ARBA00008056"/>
    </source>
</evidence>
<evidence type="ECO:0000256" key="4">
    <source>
        <dbReference type="ARBA" id="ARBA00023002"/>
    </source>
</evidence>
<dbReference type="Gene3D" id="2.60.120.330">
    <property type="entry name" value="B-lactam Antibiotic, Isopenicillin N Synthase, Chain"/>
    <property type="match status" value="1"/>
</dbReference>
<evidence type="ECO:0000256" key="7">
    <source>
        <dbReference type="RuleBase" id="RU003682"/>
    </source>
</evidence>
<keyword evidence="4 7" id="KW-0560">Oxidoreductase</keyword>
<dbReference type="GO" id="GO:0051213">
    <property type="term" value="F:dioxygenase activity"/>
    <property type="evidence" value="ECO:0007669"/>
    <property type="project" value="UniProtKB-KW"/>
</dbReference>